<proteinExistence type="predicted"/>
<keyword evidence="1" id="KW-1133">Transmembrane helix</keyword>
<dbReference type="EMBL" id="FRDF01000020">
    <property type="protein sequence ID" value="SHN65202.1"/>
    <property type="molecule type" value="Genomic_DNA"/>
</dbReference>
<sequence>MPQRTSSPIVQPRQTISIGSDVAEGGTQSRALLLGWGLGLGGAGLLSLAAITIYEFAHAVAGSGPIIFWDTGGWIALPIALALLALALALFIGRHHGHDVDGPRSDAIKRLLALAAYLLPFVIVLPFSAHWLAAWHLEAQGYTACGNRFWIAADRMPDAKAALARCDVLRQH</sequence>
<dbReference type="STRING" id="198312.SAMN02745193_02840"/>
<name>A0A1M7T3H4_9SPHN</name>
<feature type="transmembrane region" description="Helical" evidence="1">
    <location>
        <begin position="33"/>
        <end position="54"/>
    </location>
</feature>
<evidence type="ECO:0000256" key="1">
    <source>
        <dbReference type="SAM" id="Phobius"/>
    </source>
</evidence>
<protein>
    <submittedName>
        <fullName evidence="2">Uncharacterized protein</fullName>
    </submittedName>
</protein>
<dbReference type="AlphaFoldDB" id="A0A1M7T3H4"/>
<evidence type="ECO:0000313" key="2">
    <source>
        <dbReference type="EMBL" id="SHN65202.1"/>
    </source>
</evidence>
<dbReference type="Proteomes" id="UP000184391">
    <property type="component" value="Unassembled WGS sequence"/>
</dbReference>
<accession>A0A1M7T3H4</accession>
<dbReference type="OrthoDB" id="7392063at2"/>
<reference evidence="3" key="1">
    <citation type="submission" date="2016-12" db="EMBL/GenBank/DDBJ databases">
        <authorList>
            <person name="Varghese N."/>
            <person name="Submissions S."/>
        </authorList>
    </citation>
    <scope>NUCLEOTIDE SEQUENCE [LARGE SCALE GENOMIC DNA]</scope>
    <source>
        <strain evidence="3">DSM 11032</strain>
    </source>
</reference>
<feature type="transmembrane region" description="Helical" evidence="1">
    <location>
        <begin position="114"/>
        <end position="133"/>
    </location>
</feature>
<keyword evidence="1" id="KW-0812">Transmembrane</keyword>
<dbReference type="RefSeq" id="WP_072675666.1">
    <property type="nucleotide sequence ID" value="NZ_FRDF01000020.1"/>
</dbReference>
<keyword evidence="3" id="KW-1185">Reference proteome</keyword>
<organism evidence="2 3">
    <name type="scientific">Erythrobacter sanguineus</name>
    <dbReference type="NCBI Taxonomy" id="198312"/>
    <lineage>
        <taxon>Bacteria</taxon>
        <taxon>Pseudomonadati</taxon>
        <taxon>Pseudomonadota</taxon>
        <taxon>Alphaproteobacteria</taxon>
        <taxon>Sphingomonadales</taxon>
        <taxon>Erythrobacteraceae</taxon>
        <taxon>Erythrobacter/Porphyrobacter group</taxon>
        <taxon>Erythrobacter</taxon>
    </lineage>
</organism>
<gene>
    <name evidence="2" type="ORF">SAMN02745193_02840</name>
</gene>
<feature type="transmembrane region" description="Helical" evidence="1">
    <location>
        <begin position="74"/>
        <end position="93"/>
    </location>
</feature>
<keyword evidence="1" id="KW-0472">Membrane</keyword>
<evidence type="ECO:0000313" key="3">
    <source>
        <dbReference type="Proteomes" id="UP000184391"/>
    </source>
</evidence>